<reference evidence="1 2" key="1">
    <citation type="submission" date="2019-03" db="EMBL/GenBank/DDBJ databases">
        <title>Genomic Encyclopedia of Type Strains, Phase IV (KMG-IV): sequencing the most valuable type-strain genomes for metagenomic binning, comparative biology and taxonomic classification.</title>
        <authorList>
            <person name="Goeker M."/>
        </authorList>
    </citation>
    <scope>NUCLEOTIDE SEQUENCE [LARGE SCALE GENOMIC DNA]</scope>
    <source>
        <strain evidence="1 2">DSM 15969</strain>
    </source>
</reference>
<dbReference type="Proteomes" id="UP000295063">
    <property type="component" value="Unassembled WGS sequence"/>
</dbReference>
<dbReference type="InterPro" id="IPR037208">
    <property type="entry name" value="Spo0E-like_sf"/>
</dbReference>
<dbReference type="Pfam" id="PF09388">
    <property type="entry name" value="SpoOE-like"/>
    <property type="match status" value="1"/>
</dbReference>
<comment type="caution">
    <text evidence="1">The sequence shown here is derived from an EMBL/GenBank/DDBJ whole genome shotgun (WGS) entry which is preliminary data.</text>
</comment>
<dbReference type="SUPFAM" id="SSF140500">
    <property type="entry name" value="BAS1536-like"/>
    <property type="match status" value="1"/>
</dbReference>
<accession>A0A4R1PVK3</accession>
<name>A0A4R1PVK3_9FIRM</name>
<proteinExistence type="predicted"/>
<organism evidence="1 2">
    <name type="scientific">Anaerospora hongkongensis</name>
    <dbReference type="NCBI Taxonomy" id="244830"/>
    <lineage>
        <taxon>Bacteria</taxon>
        <taxon>Bacillati</taxon>
        <taxon>Bacillota</taxon>
        <taxon>Negativicutes</taxon>
        <taxon>Selenomonadales</taxon>
        <taxon>Sporomusaceae</taxon>
        <taxon>Anaerospora</taxon>
    </lineage>
</organism>
<dbReference type="EMBL" id="SLUI01000012">
    <property type="protein sequence ID" value="TCL35401.1"/>
    <property type="molecule type" value="Genomic_DNA"/>
</dbReference>
<dbReference type="InterPro" id="IPR036638">
    <property type="entry name" value="HLH_DNA-bd_sf"/>
</dbReference>
<dbReference type="Gene3D" id="4.10.280.10">
    <property type="entry name" value="Helix-loop-helix DNA-binding domain"/>
    <property type="match status" value="1"/>
</dbReference>
<dbReference type="GO" id="GO:0046983">
    <property type="term" value="F:protein dimerization activity"/>
    <property type="evidence" value="ECO:0007669"/>
    <property type="project" value="InterPro"/>
</dbReference>
<protein>
    <submittedName>
        <fullName evidence="1">Spo0E like sporulation regulatory protein</fullName>
    </submittedName>
</protein>
<evidence type="ECO:0000313" key="1">
    <source>
        <dbReference type="EMBL" id="TCL35401.1"/>
    </source>
</evidence>
<dbReference type="RefSeq" id="WP_132082503.1">
    <property type="nucleotide sequence ID" value="NZ_DAIMLW010000090.1"/>
</dbReference>
<dbReference type="OrthoDB" id="1684496at2"/>
<dbReference type="AlphaFoldDB" id="A0A4R1PVK3"/>
<gene>
    <name evidence="1" type="ORF">EV210_11259</name>
</gene>
<sequence>MSNITKQEQEIELLRNQLNALVIEKQGNLNHPAVMFLSARLDKLIVECQKNKESFSLK</sequence>
<dbReference type="GO" id="GO:0043937">
    <property type="term" value="P:regulation of sporulation"/>
    <property type="evidence" value="ECO:0007669"/>
    <property type="project" value="InterPro"/>
</dbReference>
<evidence type="ECO:0000313" key="2">
    <source>
        <dbReference type="Proteomes" id="UP000295063"/>
    </source>
</evidence>
<dbReference type="InterPro" id="IPR018540">
    <property type="entry name" value="Spo0E-like"/>
</dbReference>
<keyword evidence="2" id="KW-1185">Reference proteome</keyword>